<dbReference type="PROSITE" id="PS51273">
    <property type="entry name" value="GATASE_TYPE_1"/>
    <property type="match status" value="1"/>
</dbReference>
<protein>
    <submittedName>
        <fullName evidence="2">Uncharacterized protein</fullName>
    </submittedName>
</protein>
<keyword evidence="3" id="KW-1185">Reference proteome</keyword>
<proteinExistence type="predicted"/>
<reference evidence="2 3" key="1">
    <citation type="submission" date="2024-02" db="EMBL/GenBank/DDBJ databases">
        <authorList>
            <person name="Chen Y."/>
            <person name="Shah S."/>
            <person name="Dougan E. K."/>
            <person name="Thang M."/>
            <person name="Chan C."/>
        </authorList>
    </citation>
    <scope>NUCLEOTIDE SEQUENCE [LARGE SCALE GENOMIC DNA]</scope>
</reference>
<dbReference type="InterPro" id="IPR011697">
    <property type="entry name" value="Peptidase_C26"/>
</dbReference>
<organism evidence="2 3">
    <name type="scientific">Durusdinium trenchii</name>
    <dbReference type="NCBI Taxonomy" id="1381693"/>
    <lineage>
        <taxon>Eukaryota</taxon>
        <taxon>Sar</taxon>
        <taxon>Alveolata</taxon>
        <taxon>Dinophyceae</taxon>
        <taxon>Suessiales</taxon>
        <taxon>Symbiodiniaceae</taxon>
        <taxon>Durusdinium</taxon>
    </lineage>
</organism>
<dbReference type="InterPro" id="IPR044668">
    <property type="entry name" value="PuuD-like"/>
</dbReference>
<name>A0ABP0RMY7_9DINO</name>
<dbReference type="SUPFAM" id="SSF52317">
    <property type="entry name" value="Class I glutamine amidotransferase-like"/>
    <property type="match status" value="1"/>
</dbReference>
<comment type="caution">
    <text evidence="2">The sequence shown here is derived from an EMBL/GenBank/DDBJ whole genome shotgun (WGS) entry which is preliminary data.</text>
</comment>
<dbReference type="PANTHER" id="PTHR43235:SF1">
    <property type="entry name" value="GLUTAMINE AMIDOTRANSFERASE PB2B2.05-RELATED"/>
    <property type="match status" value="1"/>
</dbReference>
<evidence type="ECO:0000313" key="2">
    <source>
        <dbReference type="EMBL" id="CAK9101434.1"/>
    </source>
</evidence>
<feature type="compositionally biased region" description="Basic and acidic residues" evidence="1">
    <location>
        <begin position="191"/>
        <end position="202"/>
    </location>
</feature>
<gene>
    <name evidence="2" type="ORF">CCMP2556_LOCUS47826</name>
</gene>
<accession>A0ABP0RMY7</accession>
<evidence type="ECO:0000313" key="3">
    <source>
        <dbReference type="Proteomes" id="UP001642484"/>
    </source>
</evidence>
<dbReference type="PANTHER" id="PTHR43235">
    <property type="entry name" value="GLUTAMINE AMIDOTRANSFERASE PB2B2.05-RELATED"/>
    <property type="match status" value="1"/>
</dbReference>
<dbReference type="Gene3D" id="3.40.50.880">
    <property type="match status" value="1"/>
</dbReference>
<dbReference type="InterPro" id="IPR029062">
    <property type="entry name" value="Class_I_gatase-like"/>
</dbReference>
<feature type="non-terminal residue" evidence="2">
    <location>
        <position position="1"/>
    </location>
</feature>
<feature type="region of interest" description="Disordered" evidence="1">
    <location>
        <begin position="191"/>
        <end position="210"/>
    </location>
</feature>
<dbReference type="Proteomes" id="UP001642484">
    <property type="component" value="Unassembled WGS sequence"/>
</dbReference>
<feature type="region of interest" description="Disordered" evidence="1">
    <location>
        <begin position="138"/>
        <end position="165"/>
    </location>
</feature>
<sequence length="509" mass="56646">DVPATCVWAREEFRIPDHILSQASAAEPETNSDVLTDVRCLLPPEILGAPLLNSLHLGLQDPRGTPLPSMAMPLWKRPEFLEVIPTRIARSRGQSVTLRAANLPPVSTAWCLLSMASEDVPVQVQAAGGWFNRLGEQFGGYDTSPSPVPEEKTRGELRRQNSKAASLRRSDSSYVLLRRLEEAGAEWRDVDNLSDDQSHSPDTDVAMDASTSPCKRLEVERDRFVKLTEFGPVPTFPRILCVSRRYLRKNKYVDITGEYHIDLIQDFGGAPIILPRTTRTIQQLCEHLPMDGLVIAEGNDLSDDILLKYGCNIPERLTGEAAQKFASDTEMDVSKDELEFALMRFALAAGVPILTFCRGSQMLNCMRGGTLIGDIESQTDSTIKHLRDSSEPDYDSFRHPIKVVPKTPLAEWFADSLGKHGDPNVLMVNSYHHQASKDLGWSLVPMAHSPDGIIEAFYDPRYDPKAGQFVVGLQFHPERMLSDYPGCARCYQSFLEACTAYKAIQDSGL</sequence>
<evidence type="ECO:0000256" key="1">
    <source>
        <dbReference type="SAM" id="MobiDB-lite"/>
    </source>
</evidence>
<dbReference type="Pfam" id="PF07722">
    <property type="entry name" value="Peptidase_C26"/>
    <property type="match status" value="1"/>
</dbReference>
<dbReference type="EMBL" id="CAXAMN010026228">
    <property type="protein sequence ID" value="CAK9101434.1"/>
    <property type="molecule type" value="Genomic_DNA"/>
</dbReference>
<feature type="compositionally biased region" description="Basic and acidic residues" evidence="1">
    <location>
        <begin position="149"/>
        <end position="159"/>
    </location>
</feature>